<accession>A0ABW5K0G5</accession>
<dbReference type="InterPro" id="IPR038740">
    <property type="entry name" value="BioF2-like_GNAT_dom"/>
</dbReference>
<dbReference type="InterPro" id="IPR016181">
    <property type="entry name" value="Acyl_CoA_acyltransferase"/>
</dbReference>
<sequence length="410" mass="48775">MKNNPFVSKTFTTIWSTFFNASKPGLNFKFIKDVAFVKSKWLPLYYNVGKNITNGMSYVLDLEEKDFKGKVFLLHDVPSYFNLEAPDSSRLKGFKVKQYKGFLAKLDAFESYDAFAKNQFKSNTRYKFRRNQERLEACFNISYSIYNESIEKDKYITIMKGFKTLLTKRFNELQKDNDILDTWDYYYELIFKMLQEKRALLITICNNDKPIGVSLSFLSDTTMFYAITSFDTDYYRFNLGHTTIIKLFNWCFDNGYTIYDFSKGEYEYKNRWTNMDYVYENHILYDSKSVVASAVAKMVKSKYALKQYLRDKNMNEKYVKFKFLLKGKKAKVVPRRKYTIEKCKEKEMLDAKDLIDLNHKNYSFLKPIIFDELYRNPEAISGLNIYAIKNLDKEVYYVVGEKNNYKIILD</sequence>
<proteinExistence type="predicted"/>
<dbReference type="Gene3D" id="3.40.630.30">
    <property type="match status" value="1"/>
</dbReference>
<protein>
    <submittedName>
        <fullName evidence="2">GNAT family N-acetyltransferase</fullName>
    </submittedName>
</protein>
<dbReference type="Proteomes" id="UP001597467">
    <property type="component" value="Unassembled WGS sequence"/>
</dbReference>
<dbReference type="Pfam" id="PF13480">
    <property type="entry name" value="Acetyltransf_6"/>
    <property type="match status" value="1"/>
</dbReference>
<reference evidence="3" key="1">
    <citation type="journal article" date="2019" name="Int. J. Syst. Evol. Microbiol.">
        <title>The Global Catalogue of Microorganisms (GCM) 10K type strain sequencing project: providing services to taxonomists for standard genome sequencing and annotation.</title>
        <authorList>
            <consortium name="The Broad Institute Genomics Platform"/>
            <consortium name="The Broad Institute Genome Sequencing Center for Infectious Disease"/>
            <person name="Wu L."/>
            <person name="Ma J."/>
        </authorList>
    </citation>
    <scope>NUCLEOTIDE SEQUENCE [LARGE SCALE GENOMIC DNA]</scope>
    <source>
        <strain evidence="3">KCTC 42808</strain>
    </source>
</reference>
<evidence type="ECO:0000313" key="2">
    <source>
        <dbReference type="EMBL" id="MFD2541563.1"/>
    </source>
</evidence>
<keyword evidence="3" id="KW-1185">Reference proteome</keyword>
<organism evidence="2 3">
    <name type="scientific">Lacinutrix gracilariae</name>
    <dbReference type="NCBI Taxonomy" id="1747198"/>
    <lineage>
        <taxon>Bacteria</taxon>
        <taxon>Pseudomonadati</taxon>
        <taxon>Bacteroidota</taxon>
        <taxon>Flavobacteriia</taxon>
        <taxon>Flavobacteriales</taxon>
        <taxon>Flavobacteriaceae</taxon>
        <taxon>Lacinutrix</taxon>
    </lineage>
</organism>
<dbReference type="SUPFAM" id="SSF55729">
    <property type="entry name" value="Acyl-CoA N-acyltransferases (Nat)"/>
    <property type="match status" value="1"/>
</dbReference>
<dbReference type="RefSeq" id="WP_379901402.1">
    <property type="nucleotide sequence ID" value="NZ_JBHULM010000007.1"/>
</dbReference>
<name>A0ABW5K0G5_9FLAO</name>
<evidence type="ECO:0000313" key="3">
    <source>
        <dbReference type="Proteomes" id="UP001597467"/>
    </source>
</evidence>
<evidence type="ECO:0000259" key="1">
    <source>
        <dbReference type="Pfam" id="PF13480"/>
    </source>
</evidence>
<feature type="domain" description="BioF2-like acetyltransferase" evidence="1">
    <location>
        <begin position="122"/>
        <end position="269"/>
    </location>
</feature>
<comment type="caution">
    <text evidence="2">The sequence shown here is derived from an EMBL/GenBank/DDBJ whole genome shotgun (WGS) entry which is preliminary data.</text>
</comment>
<gene>
    <name evidence="2" type="ORF">ACFSSB_04465</name>
</gene>
<dbReference type="EMBL" id="JBHULM010000007">
    <property type="protein sequence ID" value="MFD2541563.1"/>
    <property type="molecule type" value="Genomic_DNA"/>
</dbReference>